<dbReference type="PRINTS" id="PR00100">
    <property type="entry name" value="AOTCASE"/>
</dbReference>
<dbReference type="SUPFAM" id="SSF53671">
    <property type="entry name" value="Aspartate/ornithine carbamoyltransferase"/>
    <property type="match status" value="1"/>
</dbReference>
<dbReference type="Gene3D" id="3.40.50.1370">
    <property type="entry name" value="Aspartate/ornithine carbamoyltransferase"/>
    <property type="match status" value="2"/>
</dbReference>
<gene>
    <name evidence="5" type="ORF">ADL12_45335</name>
</gene>
<keyword evidence="1 2" id="KW-0808">Transferase</keyword>
<dbReference type="InterPro" id="IPR006130">
    <property type="entry name" value="Asp/Orn_carbamoylTrfase"/>
</dbReference>
<dbReference type="InterPro" id="IPR006131">
    <property type="entry name" value="Asp_carbamoyltransf_Asp/Orn-bd"/>
</dbReference>
<sequence>MVAAAPSLLGLPEHATESGVFSLADLENKDLDQLVRRSCEFFADRTDHDEPLRGRIAGILFTRTSTRTRTAFTTAALRLGGQVISYGPHDLQLETGESLEDTGRVFGRMLDLLVARTAGPVAQLKTLSRYGGIPVVNAMGQEEHPTQGICDLATMSLHFGALDGIKVLYVGEGNNSAVALAHGLAHYAGIELTLLTPPGYGVPEAELAGARARAAERGSCVREIHRLDEAPDAVDVVYTTRWQTTGTSKPDASWREAFRYLYIDTAFMSRWPDAVLMHDLPAHRGDEISAQVLEGDRSLAWTQAEMKLTSAMAVLEALAQPRPGAK</sequence>
<dbReference type="OrthoDB" id="9802587at2"/>
<reference evidence="6" key="1">
    <citation type="submission" date="2015-10" db="EMBL/GenBank/DDBJ databases">
        <authorList>
            <person name="Ju K.-S."/>
            <person name="Doroghazi J.R."/>
            <person name="Metcalf W.W."/>
        </authorList>
    </citation>
    <scope>NUCLEOTIDE SEQUENCE [LARGE SCALE GENOMIC DNA]</scope>
    <source>
        <strain evidence="6">NRRL 3151</strain>
    </source>
</reference>
<name>A0A101J700_9ACTN</name>
<organism evidence="5 6">
    <name type="scientific">Streptomyces regalis</name>
    <dbReference type="NCBI Taxonomy" id="68262"/>
    <lineage>
        <taxon>Bacteria</taxon>
        <taxon>Bacillati</taxon>
        <taxon>Actinomycetota</taxon>
        <taxon>Actinomycetes</taxon>
        <taxon>Kitasatosporales</taxon>
        <taxon>Streptomycetaceae</taxon>
        <taxon>Streptomyces</taxon>
    </lineage>
</organism>
<protein>
    <submittedName>
        <fullName evidence="5">Ornithine carbamoyltransferase</fullName>
    </submittedName>
</protein>
<dbReference type="Pfam" id="PF02729">
    <property type="entry name" value="OTCace_N"/>
    <property type="match status" value="1"/>
</dbReference>
<dbReference type="AlphaFoldDB" id="A0A101J700"/>
<dbReference type="RefSeq" id="WP_062714568.1">
    <property type="nucleotide sequence ID" value="NZ_LLZG01000410.1"/>
</dbReference>
<accession>A0A101J700</accession>
<feature type="domain" description="Aspartate/ornithine carbamoyltransferase carbamoyl-P binding" evidence="4">
    <location>
        <begin position="21"/>
        <end position="155"/>
    </location>
</feature>
<dbReference type="PRINTS" id="PR00102">
    <property type="entry name" value="OTCASE"/>
</dbReference>
<dbReference type="InterPro" id="IPR006132">
    <property type="entry name" value="Asp/Orn_carbamoyltranf_P-bd"/>
</dbReference>
<dbReference type="PANTHER" id="PTHR45753:SF3">
    <property type="entry name" value="ORNITHINE TRANSCARBAMYLASE, MITOCHONDRIAL"/>
    <property type="match status" value="1"/>
</dbReference>
<dbReference type="EMBL" id="LLZG01000410">
    <property type="protein sequence ID" value="KUL21350.1"/>
    <property type="molecule type" value="Genomic_DNA"/>
</dbReference>
<evidence type="ECO:0000259" key="3">
    <source>
        <dbReference type="Pfam" id="PF00185"/>
    </source>
</evidence>
<dbReference type="GO" id="GO:0004585">
    <property type="term" value="F:ornithine carbamoyltransferase activity"/>
    <property type="evidence" value="ECO:0007669"/>
    <property type="project" value="TreeGrafter"/>
</dbReference>
<dbReference type="InterPro" id="IPR036901">
    <property type="entry name" value="Asp/Orn_carbamoylTrfase_sf"/>
</dbReference>
<dbReference type="InterPro" id="IPR002292">
    <property type="entry name" value="Orn/put_carbamltrans"/>
</dbReference>
<dbReference type="PANTHER" id="PTHR45753">
    <property type="entry name" value="ORNITHINE CARBAMOYLTRANSFERASE, MITOCHONDRIAL"/>
    <property type="match status" value="1"/>
</dbReference>
<dbReference type="Proteomes" id="UP000053923">
    <property type="component" value="Unassembled WGS sequence"/>
</dbReference>
<evidence type="ECO:0000259" key="4">
    <source>
        <dbReference type="Pfam" id="PF02729"/>
    </source>
</evidence>
<dbReference type="GO" id="GO:0019240">
    <property type="term" value="P:citrulline biosynthetic process"/>
    <property type="evidence" value="ECO:0007669"/>
    <property type="project" value="TreeGrafter"/>
</dbReference>
<keyword evidence="6" id="KW-1185">Reference proteome</keyword>
<evidence type="ECO:0000313" key="6">
    <source>
        <dbReference type="Proteomes" id="UP000053923"/>
    </source>
</evidence>
<evidence type="ECO:0000313" key="5">
    <source>
        <dbReference type="EMBL" id="KUL21350.1"/>
    </source>
</evidence>
<dbReference type="GO" id="GO:0042450">
    <property type="term" value="P:L-arginine biosynthetic process via ornithine"/>
    <property type="evidence" value="ECO:0007669"/>
    <property type="project" value="TreeGrafter"/>
</dbReference>
<dbReference type="Pfam" id="PF00185">
    <property type="entry name" value="OTCace"/>
    <property type="match status" value="1"/>
</dbReference>
<comment type="caution">
    <text evidence="5">The sequence shown here is derived from an EMBL/GenBank/DDBJ whole genome shotgun (WGS) entry which is preliminary data.</text>
</comment>
<dbReference type="GO" id="GO:0016597">
    <property type="term" value="F:amino acid binding"/>
    <property type="evidence" value="ECO:0007669"/>
    <property type="project" value="InterPro"/>
</dbReference>
<evidence type="ECO:0000256" key="2">
    <source>
        <dbReference type="RuleBase" id="RU003634"/>
    </source>
</evidence>
<comment type="similarity">
    <text evidence="2">Belongs to the aspartate/ornithine carbamoyltransferase superfamily.</text>
</comment>
<proteinExistence type="inferred from homology"/>
<evidence type="ECO:0000256" key="1">
    <source>
        <dbReference type="ARBA" id="ARBA00022679"/>
    </source>
</evidence>
<feature type="domain" description="Aspartate/ornithine carbamoyltransferase Asp/Orn-binding" evidence="3">
    <location>
        <begin position="163"/>
        <end position="317"/>
    </location>
</feature>